<evidence type="ECO:0000256" key="1">
    <source>
        <dbReference type="HAMAP-Rule" id="MF_01966"/>
    </source>
</evidence>
<proteinExistence type="inferred from homology"/>
<comment type="similarity">
    <text evidence="1">Belongs to the NnrE/AIBP family.</text>
</comment>
<evidence type="ECO:0000313" key="3">
    <source>
        <dbReference type="EMBL" id="MBP3961006.1"/>
    </source>
</evidence>
<keyword evidence="1" id="KW-0630">Potassium</keyword>
<comment type="function">
    <text evidence="1">Catalyzes the epimerization of the S- and R-forms of NAD(P)HX, a damaged form of NAD(P)H that is a result of enzymatic or heat-dependent hydration. This is a prerequisite for the S-specific NAD(P)H-hydrate dehydratase to allow the repair of both epimers of NAD(P)HX.</text>
</comment>
<dbReference type="RefSeq" id="WP_210663581.1">
    <property type="nucleotide sequence ID" value="NZ_JAGKQQ010000002.1"/>
</dbReference>
<dbReference type="Gene3D" id="3.40.50.10260">
    <property type="entry name" value="YjeF N-terminal domain"/>
    <property type="match status" value="1"/>
</dbReference>
<dbReference type="InterPro" id="IPR036652">
    <property type="entry name" value="YjeF_N_dom_sf"/>
</dbReference>
<name>A0ABS5C4S6_9BACT</name>
<keyword evidence="1 3" id="KW-0413">Isomerase</keyword>
<dbReference type="EC" id="5.1.99.6" evidence="1"/>
<dbReference type="EMBL" id="JAGKQQ010000002">
    <property type="protein sequence ID" value="MBP3961006.1"/>
    <property type="molecule type" value="Genomic_DNA"/>
</dbReference>
<dbReference type="PANTHER" id="PTHR13612:SF0">
    <property type="entry name" value="ENHANCER OF MRNA-DECAPPING PROTEIN 3"/>
    <property type="match status" value="1"/>
</dbReference>
<feature type="binding site" evidence="1">
    <location>
        <position position="197"/>
    </location>
    <ligand>
        <name>(6S)-NADPHX</name>
        <dbReference type="ChEBI" id="CHEBI:64076"/>
    </ligand>
</feature>
<keyword evidence="1" id="KW-0521">NADP</keyword>
<feature type="binding site" evidence="1">
    <location>
        <position position="200"/>
    </location>
    <ligand>
        <name>K(+)</name>
        <dbReference type="ChEBI" id="CHEBI:29103"/>
    </ligand>
</feature>
<comment type="caution">
    <text evidence="3">The sequence shown here is derived from an EMBL/GenBank/DDBJ whole genome shotgun (WGS) entry which is preliminary data.</text>
</comment>
<feature type="binding site" evidence="1">
    <location>
        <position position="164"/>
    </location>
    <ligand>
        <name>K(+)</name>
        <dbReference type="ChEBI" id="CHEBI:29103"/>
    </ligand>
</feature>
<keyword evidence="4" id="KW-1185">Reference proteome</keyword>
<keyword evidence="1" id="KW-0547">Nucleotide-binding</keyword>
<keyword evidence="1" id="KW-0479">Metal-binding</keyword>
<evidence type="ECO:0000313" key="4">
    <source>
        <dbReference type="Proteomes" id="UP000676565"/>
    </source>
</evidence>
<sequence>MTRTFLKRKGARRGRGGAMFTLSRDEVRELDRRAINEFGVPGVVLMENAGRGCAELLMRLNPERKPVVILCGPGNNGGDGFVIARHLDNHGWPVEVWVFADLQNDLTPVLSPDAAVNFAILRQTHRGNAHARLVRLAHPRSWGTHPQLRDYLFDELKTPAWVVDALFGTGLSRALATPYDEVVAQVNASRNPVLAIDIPSGLDCDTGELLGPTVKATHTATFVAHKRGFLNTASKPWTGEVHVIDIGAPRVLVDEYRRKAGERPA</sequence>
<dbReference type="GO" id="GO:0052856">
    <property type="term" value="F:NAD(P)HX epimerase activity"/>
    <property type="evidence" value="ECO:0007669"/>
    <property type="project" value="UniProtKB-EC"/>
</dbReference>
<feature type="binding site" evidence="1">
    <location>
        <position position="179"/>
    </location>
    <ligand>
        <name>(6S)-NADPHX</name>
        <dbReference type="ChEBI" id="CHEBI:64076"/>
    </ligand>
</feature>
<dbReference type="InterPro" id="IPR004443">
    <property type="entry name" value="YjeF_N_dom"/>
</dbReference>
<accession>A0ABS5C4S6</accession>
<dbReference type="HAMAP" id="MF_01966">
    <property type="entry name" value="NADHX_epimerase"/>
    <property type="match status" value="1"/>
</dbReference>
<feature type="domain" description="YjeF N-terminal" evidence="2">
    <location>
        <begin position="27"/>
        <end position="254"/>
    </location>
</feature>
<dbReference type="Pfam" id="PF03853">
    <property type="entry name" value="YjeF_N"/>
    <property type="match status" value="1"/>
</dbReference>
<comment type="catalytic activity">
    <reaction evidence="1">
        <text>(6R)-NADHX = (6S)-NADHX</text>
        <dbReference type="Rhea" id="RHEA:32215"/>
        <dbReference type="ChEBI" id="CHEBI:64074"/>
        <dbReference type="ChEBI" id="CHEBI:64075"/>
        <dbReference type="EC" id="5.1.99.6"/>
    </reaction>
</comment>
<dbReference type="NCBIfam" id="TIGR00197">
    <property type="entry name" value="yjeF_nterm"/>
    <property type="match status" value="1"/>
</dbReference>
<feature type="binding site" evidence="1">
    <location>
        <position position="76"/>
    </location>
    <ligand>
        <name>K(+)</name>
        <dbReference type="ChEBI" id="CHEBI:29103"/>
    </ligand>
</feature>
<evidence type="ECO:0000259" key="2">
    <source>
        <dbReference type="PROSITE" id="PS51385"/>
    </source>
</evidence>
<gene>
    <name evidence="1" type="primary">nnrE</name>
    <name evidence="3" type="ORF">J8F10_37775</name>
</gene>
<dbReference type="PANTHER" id="PTHR13612">
    <property type="entry name" value="ENHANCER OF MRNA-DECAPPING PROTEIN 3"/>
    <property type="match status" value="1"/>
</dbReference>
<organism evidence="3 4">
    <name type="scientific">Gemmata palustris</name>
    <dbReference type="NCBI Taxonomy" id="2822762"/>
    <lineage>
        <taxon>Bacteria</taxon>
        <taxon>Pseudomonadati</taxon>
        <taxon>Planctomycetota</taxon>
        <taxon>Planctomycetia</taxon>
        <taxon>Gemmatales</taxon>
        <taxon>Gemmataceae</taxon>
        <taxon>Gemmata</taxon>
    </lineage>
</organism>
<keyword evidence="1" id="KW-0520">NAD</keyword>
<feature type="binding site" evidence="1">
    <location>
        <begin position="168"/>
        <end position="174"/>
    </location>
    <ligand>
        <name>(6S)-NADPHX</name>
        <dbReference type="ChEBI" id="CHEBI:64076"/>
    </ligand>
</feature>
<protein>
    <recommendedName>
        <fullName evidence="1">NAD(P)H-hydrate epimerase</fullName>
        <ecNumber evidence="1">5.1.99.6</ecNumber>
    </recommendedName>
    <alternativeName>
        <fullName evidence="1">NAD(P)HX epimerase</fullName>
    </alternativeName>
</protein>
<comment type="catalytic activity">
    <reaction evidence="1">
        <text>(6R)-NADPHX = (6S)-NADPHX</text>
        <dbReference type="Rhea" id="RHEA:32227"/>
        <dbReference type="ChEBI" id="CHEBI:64076"/>
        <dbReference type="ChEBI" id="CHEBI:64077"/>
        <dbReference type="EC" id="5.1.99.6"/>
    </reaction>
</comment>
<comment type="cofactor">
    <cofactor evidence="1">
        <name>K(+)</name>
        <dbReference type="ChEBI" id="CHEBI:29103"/>
    </cofactor>
    <text evidence="1">Binds 1 potassium ion per subunit.</text>
</comment>
<reference evidence="3 4" key="1">
    <citation type="submission" date="2021-04" db="EMBL/GenBank/DDBJ databases">
        <authorList>
            <person name="Ivanova A."/>
        </authorList>
    </citation>
    <scope>NUCLEOTIDE SEQUENCE [LARGE SCALE GENOMIC DNA]</scope>
    <source>
        <strain evidence="3 4">G18</strain>
    </source>
</reference>
<dbReference type="Proteomes" id="UP000676565">
    <property type="component" value="Unassembled WGS sequence"/>
</dbReference>
<feature type="binding site" evidence="1">
    <location>
        <begin position="75"/>
        <end position="79"/>
    </location>
    <ligand>
        <name>(6S)-NADPHX</name>
        <dbReference type="ChEBI" id="CHEBI:64076"/>
    </ligand>
</feature>
<dbReference type="SUPFAM" id="SSF64153">
    <property type="entry name" value="YjeF N-terminal domain-like"/>
    <property type="match status" value="1"/>
</dbReference>
<dbReference type="PROSITE" id="PS51385">
    <property type="entry name" value="YJEF_N"/>
    <property type="match status" value="1"/>
</dbReference>